<feature type="region of interest" description="Disordered" evidence="2">
    <location>
        <begin position="89"/>
        <end position="125"/>
    </location>
</feature>
<dbReference type="InterPro" id="IPR027684">
    <property type="entry name" value="TBCC"/>
</dbReference>
<evidence type="ECO:0000256" key="1">
    <source>
        <dbReference type="ARBA" id="ARBA00008848"/>
    </source>
</evidence>
<comment type="caution">
    <text evidence="4">The sequence shown here is derived from an EMBL/GenBank/DDBJ whole genome shotgun (WGS) entry which is preliminary data.</text>
</comment>
<dbReference type="InterPro" id="IPR016098">
    <property type="entry name" value="CAP/MinC_C"/>
</dbReference>
<dbReference type="InterPro" id="IPR012945">
    <property type="entry name" value="Tubulin-bd_cofactor_C_dom"/>
</dbReference>
<organism evidence="4 5">
    <name type="scientific">Tuber magnatum</name>
    <name type="common">white Piedmont truffle</name>
    <dbReference type="NCBI Taxonomy" id="42249"/>
    <lineage>
        <taxon>Eukaryota</taxon>
        <taxon>Fungi</taxon>
        <taxon>Dikarya</taxon>
        <taxon>Ascomycota</taxon>
        <taxon>Pezizomycotina</taxon>
        <taxon>Pezizomycetes</taxon>
        <taxon>Pezizales</taxon>
        <taxon>Tuberaceae</taxon>
        <taxon>Tuber</taxon>
    </lineage>
</organism>
<dbReference type="AlphaFoldDB" id="A0A317T471"/>
<feature type="compositionally biased region" description="Low complexity" evidence="2">
    <location>
        <begin position="97"/>
        <end position="117"/>
    </location>
</feature>
<accession>A0A317T471</accession>
<sequence length="324" mass="35680">MDVETNTKQNFYARFHDSHAGAYNPIPLISLVYFMPQLTCYGGCLALEAQIELLPSQIRGLSDKLSETRKAITPKQKFSFKGKGKDTAAAIGGAMKPSNSSTSPSSKTQTESTTPTSDQPKADNLTISNLSGRYVNHAQPPSASAPTSTSFLLLSDISTSIILFPTAGPPLFSSAAVKNVTNTLLYLSGAINGPTHLTSLTNATILVACRQLRMHDAKNVDVYLLCSSRPIIEDCSGIRFAPLDAHVGGEWESVNNLWDQVDDFKWLKSEHSPNWEVMREEERIGQGEWEKVGAWRARDGKEEGEEEEAVRGILRRQYYIIPWA</sequence>
<dbReference type="Gene3D" id="2.160.20.70">
    <property type="match status" value="1"/>
</dbReference>
<feature type="domain" description="C-CAP/cofactor C-like" evidence="3">
    <location>
        <begin position="140"/>
        <end position="266"/>
    </location>
</feature>
<keyword evidence="5" id="KW-1185">Reference proteome</keyword>
<reference evidence="4 5" key="1">
    <citation type="submission" date="2018-03" db="EMBL/GenBank/DDBJ databases">
        <title>Genomes of Pezizomycetes fungi and the evolution of truffles.</title>
        <authorList>
            <person name="Murat C."/>
            <person name="Payen T."/>
            <person name="Noel B."/>
            <person name="Kuo A."/>
            <person name="Martin F.M."/>
        </authorList>
    </citation>
    <scope>NUCLEOTIDE SEQUENCE [LARGE SCALE GENOMIC DNA]</scope>
    <source>
        <strain evidence="4">091103-1</strain>
    </source>
</reference>
<dbReference type="GO" id="GO:0005737">
    <property type="term" value="C:cytoplasm"/>
    <property type="evidence" value="ECO:0007669"/>
    <property type="project" value="TreeGrafter"/>
</dbReference>
<name>A0A317T471_9PEZI</name>
<dbReference type="GO" id="GO:0007021">
    <property type="term" value="P:tubulin complex assembly"/>
    <property type="evidence" value="ECO:0007669"/>
    <property type="project" value="TreeGrafter"/>
</dbReference>
<dbReference type="EMBL" id="PYWC01000004">
    <property type="protein sequence ID" value="PWW80236.1"/>
    <property type="molecule type" value="Genomic_DNA"/>
</dbReference>
<evidence type="ECO:0000256" key="2">
    <source>
        <dbReference type="SAM" id="MobiDB-lite"/>
    </source>
</evidence>
<dbReference type="Proteomes" id="UP000246991">
    <property type="component" value="Unassembled WGS sequence"/>
</dbReference>
<dbReference type="PROSITE" id="PS51329">
    <property type="entry name" value="C_CAP_COFACTOR_C"/>
    <property type="match status" value="1"/>
</dbReference>
<dbReference type="OrthoDB" id="194775at2759"/>
<dbReference type="InterPro" id="IPR017901">
    <property type="entry name" value="C-CAP_CF_C-like"/>
</dbReference>
<evidence type="ECO:0000313" key="4">
    <source>
        <dbReference type="EMBL" id="PWW80236.1"/>
    </source>
</evidence>
<evidence type="ECO:0000313" key="5">
    <source>
        <dbReference type="Proteomes" id="UP000246991"/>
    </source>
</evidence>
<dbReference type="PANTHER" id="PTHR15139:SF0">
    <property type="entry name" value="TUBULIN-SPECIFIC CHAPERONE C"/>
    <property type="match status" value="1"/>
</dbReference>
<proteinExistence type="inferred from homology"/>
<dbReference type="STRING" id="42249.A0A317T471"/>
<dbReference type="PANTHER" id="PTHR15139">
    <property type="entry name" value="TUBULIN FOLDING COFACTOR C"/>
    <property type="match status" value="1"/>
</dbReference>
<protein>
    <submittedName>
        <fullName evidence="4">TBCC-domain-containing protein</fullName>
    </submittedName>
</protein>
<evidence type="ECO:0000259" key="3">
    <source>
        <dbReference type="PROSITE" id="PS51329"/>
    </source>
</evidence>
<comment type="similarity">
    <text evidence="1">Belongs to the TBCC family.</text>
</comment>
<gene>
    <name evidence="4" type="ORF">C7212DRAFT_361199</name>
</gene>
<dbReference type="Pfam" id="PF07986">
    <property type="entry name" value="TBCC"/>
    <property type="match status" value="1"/>
</dbReference>
<dbReference type="GO" id="GO:0007023">
    <property type="term" value="P:post-chaperonin tubulin folding pathway"/>
    <property type="evidence" value="ECO:0007669"/>
    <property type="project" value="InterPro"/>
</dbReference>